<organism evidence="2 3">
    <name type="scientific">Portunus trituberculatus</name>
    <name type="common">Swimming crab</name>
    <name type="synonym">Neptunus trituberculatus</name>
    <dbReference type="NCBI Taxonomy" id="210409"/>
    <lineage>
        <taxon>Eukaryota</taxon>
        <taxon>Metazoa</taxon>
        <taxon>Ecdysozoa</taxon>
        <taxon>Arthropoda</taxon>
        <taxon>Crustacea</taxon>
        <taxon>Multicrustacea</taxon>
        <taxon>Malacostraca</taxon>
        <taxon>Eumalacostraca</taxon>
        <taxon>Eucarida</taxon>
        <taxon>Decapoda</taxon>
        <taxon>Pleocyemata</taxon>
        <taxon>Brachyura</taxon>
        <taxon>Eubrachyura</taxon>
        <taxon>Portunoidea</taxon>
        <taxon>Portunidae</taxon>
        <taxon>Portuninae</taxon>
        <taxon>Portunus</taxon>
    </lineage>
</organism>
<evidence type="ECO:0000313" key="3">
    <source>
        <dbReference type="Proteomes" id="UP000324222"/>
    </source>
</evidence>
<protein>
    <submittedName>
        <fullName evidence="2">Uncharacterized protein</fullName>
    </submittedName>
</protein>
<sequence>MVEARRKRVTKLYRKSSGVWRGCWRDGGGGEERRRRDGEKALSPPLPPTACVAVACVCSIQPSIVHVSLRPLSLPDDNRSFPPPANQPLAGGCVAASVYRLQGTVDVMRDVG</sequence>
<accession>A0A5B7J064</accession>
<dbReference type="EMBL" id="VSRR010083477">
    <property type="protein sequence ID" value="MPC90170.1"/>
    <property type="molecule type" value="Genomic_DNA"/>
</dbReference>
<feature type="compositionally biased region" description="Basic and acidic residues" evidence="1">
    <location>
        <begin position="28"/>
        <end position="40"/>
    </location>
</feature>
<reference evidence="2 3" key="1">
    <citation type="submission" date="2019-05" db="EMBL/GenBank/DDBJ databases">
        <title>Another draft genome of Portunus trituberculatus and its Hox gene families provides insights of decapod evolution.</title>
        <authorList>
            <person name="Jeong J.-H."/>
            <person name="Song I."/>
            <person name="Kim S."/>
            <person name="Choi T."/>
            <person name="Kim D."/>
            <person name="Ryu S."/>
            <person name="Kim W."/>
        </authorList>
    </citation>
    <scope>NUCLEOTIDE SEQUENCE [LARGE SCALE GENOMIC DNA]</scope>
    <source>
        <tissue evidence="2">Muscle</tissue>
    </source>
</reference>
<comment type="caution">
    <text evidence="2">The sequence shown here is derived from an EMBL/GenBank/DDBJ whole genome shotgun (WGS) entry which is preliminary data.</text>
</comment>
<dbReference type="AlphaFoldDB" id="A0A5B7J064"/>
<proteinExistence type="predicted"/>
<feature type="region of interest" description="Disordered" evidence="1">
    <location>
        <begin position="24"/>
        <end position="45"/>
    </location>
</feature>
<dbReference type="Proteomes" id="UP000324222">
    <property type="component" value="Unassembled WGS sequence"/>
</dbReference>
<evidence type="ECO:0000256" key="1">
    <source>
        <dbReference type="SAM" id="MobiDB-lite"/>
    </source>
</evidence>
<keyword evidence="3" id="KW-1185">Reference proteome</keyword>
<evidence type="ECO:0000313" key="2">
    <source>
        <dbReference type="EMBL" id="MPC90170.1"/>
    </source>
</evidence>
<name>A0A5B7J064_PORTR</name>
<gene>
    <name evidence="2" type="ORF">E2C01_085143</name>
</gene>